<keyword evidence="2" id="KW-1185">Reference proteome</keyword>
<protein>
    <submittedName>
        <fullName evidence="1">Uncharacterized protein</fullName>
    </submittedName>
</protein>
<reference evidence="1 2" key="1">
    <citation type="submission" date="2019-04" db="EMBL/GenBank/DDBJ databases">
        <title>Draft genome sequence of Youngimonas vesicularis.</title>
        <authorList>
            <person name="Hameed A."/>
        </authorList>
    </citation>
    <scope>NUCLEOTIDE SEQUENCE [LARGE SCALE GENOMIC DNA]</scope>
    <source>
        <strain evidence="1 2">CC-AMW-E</strain>
    </source>
</reference>
<dbReference type="AlphaFoldDB" id="A0A4S3MAE2"/>
<evidence type="ECO:0000313" key="1">
    <source>
        <dbReference type="EMBL" id="THD73303.1"/>
    </source>
</evidence>
<dbReference type="EMBL" id="SSMD01000005">
    <property type="protein sequence ID" value="THD73303.1"/>
    <property type="molecule type" value="Genomic_DNA"/>
</dbReference>
<name>A0A4S3MAE2_9RHOB</name>
<evidence type="ECO:0000313" key="2">
    <source>
        <dbReference type="Proteomes" id="UP000306113"/>
    </source>
</evidence>
<proteinExistence type="predicted"/>
<sequence length="90" mass="10012">MCPAARATWGDVCSLARRISWFEESGACMKPAFFIFDRGSVSPFRLFSIHKGCHGNSWKSTGIGGIFPGQGQYNTPKQRVIHRLSTDYLA</sequence>
<comment type="caution">
    <text evidence="1">The sequence shown here is derived from an EMBL/GenBank/DDBJ whole genome shotgun (WGS) entry which is preliminary data.</text>
</comment>
<accession>A0A4S3MAE2</accession>
<organism evidence="1 2">
    <name type="scientific">Thalassobius vesicularis</name>
    <dbReference type="NCBI Taxonomy" id="1294297"/>
    <lineage>
        <taxon>Bacteria</taxon>
        <taxon>Pseudomonadati</taxon>
        <taxon>Pseudomonadota</taxon>
        <taxon>Alphaproteobacteria</taxon>
        <taxon>Rhodobacterales</taxon>
        <taxon>Roseobacteraceae</taxon>
        <taxon>Thalassovita</taxon>
    </lineage>
</organism>
<gene>
    <name evidence="1" type="ORF">E7681_11435</name>
</gene>
<dbReference type="Proteomes" id="UP000306113">
    <property type="component" value="Unassembled WGS sequence"/>
</dbReference>
<dbReference type="OrthoDB" id="7877145at2"/>